<reference evidence="6 7" key="1">
    <citation type="journal article" date="2016" name="Nat. Commun.">
        <title>Thousands of microbial genomes shed light on interconnected biogeochemical processes in an aquifer system.</title>
        <authorList>
            <person name="Anantharaman K."/>
            <person name="Brown C.T."/>
            <person name="Hug L.A."/>
            <person name="Sharon I."/>
            <person name="Castelle C.J."/>
            <person name="Probst A.J."/>
            <person name="Thomas B.C."/>
            <person name="Singh A."/>
            <person name="Wilkins M.J."/>
            <person name="Karaoz U."/>
            <person name="Brodie E.L."/>
            <person name="Williams K.H."/>
            <person name="Hubbard S.S."/>
            <person name="Banfield J.F."/>
        </authorList>
    </citation>
    <scope>NUCLEOTIDE SEQUENCE [LARGE SCALE GENOMIC DNA]</scope>
</reference>
<evidence type="ECO:0000313" key="7">
    <source>
        <dbReference type="Proteomes" id="UP000178449"/>
    </source>
</evidence>
<dbReference type="Pfam" id="PF13442">
    <property type="entry name" value="Cytochrome_CBB3"/>
    <property type="match status" value="1"/>
</dbReference>
<evidence type="ECO:0000313" key="6">
    <source>
        <dbReference type="EMBL" id="OGG93549.1"/>
    </source>
</evidence>
<dbReference type="Gene3D" id="1.10.760.10">
    <property type="entry name" value="Cytochrome c-like domain"/>
    <property type="match status" value="1"/>
</dbReference>
<dbReference type="PANTHER" id="PTHR40394:SF2">
    <property type="entry name" value="QUINOL:CYTOCHROME C OXIDOREDUCTASE MEMBRANE PROTEIN"/>
    <property type="match status" value="1"/>
</dbReference>
<evidence type="ECO:0000256" key="1">
    <source>
        <dbReference type="ARBA" id="ARBA00022617"/>
    </source>
</evidence>
<gene>
    <name evidence="6" type="ORF">A2527_11620</name>
</gene>
<feature type="domain" description="Cytochrome c" evidence="5">
    <location>
        <begin position="91"/>
        <end position="180"/>
    </location>
</feature>
<dbReference type="GO" id="GO:0020037">
    <property type="term" value="F:heme binding"/>
    <property type="evidence" value="ECO:0007669"/>
    <property type="project" value="InterPro"/>
</dbReference>
<accession>A0A1F6G632</accession>
<dbReference type="GO" id="GO:0046872">
    <property type="term" value="F:metal ion binding"/>
    <property type="evidence" value="ECO:0007669"/>
    <property type="project" value="UniProtKB-KW"/>
</dbReference>
<keyword evidence="3 4" id="KW-0408">Iron</keyword>
<evidence type="ECO:0000256" key="4">
    <source>
        <dbReference type="PROSITE-ProRule" id="PRU00433"/>
    </source>
</evidence>
<evidence type="ECO:0000256" key="2">
    <source>
        <dbReference type="ARBA" id="ARBA00022723"/>
    </source>
</evidence>
<proteinExistence type="predicted"/>
<dbReference type="InterPro" id="IPR009056">
    <property type="entry name" value="Cyt_c-like_dom"/>
</dbReference>
<organism evidence="6 7">
    <name type="scientific">Candidatus Lambdaproteobacteria bacterium RIFOXYD2_FULL_50_16</name>
    <dbReference type="NCBI Taxonomy" id="1817772"/>
    <lineage>
        <taxon>Bacteria</taxon>
        <taxon>Pseudomonadati</taxon>
        <taxon>Pseudomonadota</taxon>
        <taxon>Candidatus Lambdaproteobacteria</taxon>
    </lineage>
</organism>
<keyword evidence="1 4" id="KW-0349">Heme</keyword>
<dbReference type="PROSITE" id="PS51007">
    <property type="entry name" value="CYTC"/>
    <property type="match status" value="1"/>
</dbReference>
<sequence>MKLKAGILIGLMVLVGANLGFAKSSLWIAVTDLYDQKSIKPQEAGSMTQFTVGTVTTDGKLFESTEQNFDWITNEMDPALTTRNPVAASPESLANGENKFYTYCAVCHTDNSQTSPAGLANSKVNEKGMLAPAMLLMTPGFSDGYIYSKIKYGGAIMPVLGYATTDKDRWDIVNFIRAKLETQP</sequence>
<dbReference type="SUPFAM" id="SSF46626">
    <property type="entry name" value="Cytochrome c"/>
    <property type="match status" value="1"/>
</dbReference>
<dbReference type="Proteomes" id="UP000178449">
    <property type="component" value="Unassembled WGS sequence"/>
</dbReference>
<protein>
    <recommendedName>
        <fullName evidence="5">Cytochrome c domain-containing protein</fullName>
    </recommendedName>
</protein>
<dbReference type="STRING" id="1817772.A2527_11620"/>
<dbReference type="EMBL" id="MFNE01000047">
    <property type="protein sequence ID" value="OGG93549.1"/>
    <property type="molecule type" value="Genomic_DNA"/>
</dbReference>
<evidence type="ECO:0000256" key="3">
    <source>
        <dbReference type="ARBA" id="ARBA00023004"/>
    </source>
</evidence>
<keyword evidence="2 4" id="KW-0479">Metal-binding</keyword>
<dbReference type="AlphaFoldDB" id="A0A1F6G632"/>
<comment type="caution">
    <text evidence="6">The sequence shown here is derived from an EMBL/GenBank/DDBJ whole genome shotgun (WGS) entry which is preliminary data.</text>
</comment>
<name>A0A1F6G632_9PROT</name>
<dbReference type="PANTHER" id="PTHR40394">
    <property type="entry name" value="LIPOPROTEIN-RELATED"/>
    <property type="match status" value="1"/>
</dbReference>
<dbReference type="InterPro" id="IPR036909">
    <property type="entry name" value="Cyt_c-like_dom_sf"/>
</dbReference>
<evidence type="ECO:0000259" key="5">
    <source>
        <dbReference type="PROSITE" id="PS51007"/>
    </source>
</evidence>
<dbReference type="GO" id="GO:0009055">
    <property type="term" value="F:electron transfer activity"/>
    <property type="evidence" value="ECO:0007669"/>
    <property type="project" value="InterPro"/>
</dbReference>